<feature type="domain" description="Tyr recombinase" evidence="3">
    <location>
        <begin position="62"/>
        <end position="246"/>
    </location>
</feature>
<proteinExistence type="predicted"/>
<sequence length="318" mass="35186">MSTKMFYLCFFAEKSKTLSSSTLWAHYSMLKTMLNVKRNIDVCKFYKLSAFLKRKSEGYKPKNPKVLTLDQIDKFLLEVPDKDFLMIKVALIFGVAGACRGKELHQLTISDVTDMDHALLVNVRNTKNNVDRNFIINNSNKNGIDLIEVCRKYMTLRKPETTHSRFFCSPLEKTLFGKIPQKVAEYLNLPNSTLYTGHCFRRTSASLLADSGASIDIWKRHGGWKSASVAEGYIENSINTKKIVADSIFGLGVGNSTESASAHQVSGSAVSASSASSTSSKNNIVQNTIDGANRLLNIVNCSNTALNARGSILNYRAG</sequence>
<keyword evidence="5" id="KW-1185">Reference proteome</keyword>
<evidence type="ECO:0000259" key="3">
    <source>
        <dbReference type="PROSITE" id="PS51898"/>
    </source>
</evidence>
<dbReference type="Pfam" id="PF00589">
    <property type="entry name" value="Phage_integrase"/>
    <property type="match status" value="1"/>
</dbReference>
<evidence type="ECO:0000256" key="1">
    <source>
        <dbReference type="ARBA" id="ARBA00023125"/>
    </source>
</evidence>
<keyword evidence="1" id="KW-0238">DNA-binding</keyword>
<dbReference type="GO" id="GO:0006310">
    <property type="term" value="P:DNA recombination"/>
    <property type="evidence" value="ECO:0007669"/>
    <property type="project" value="UniProtKB-KW"/>
</dbReference>
<evidence type="ECO:0000313" key="5">
    <source>
        <dbReference type="Proteomes" id="UP001159042"/>
    </source>
</evidence>
<organism evidence="4 5">
    <name type="scientific">Exocentrus adspersus</name>
    <dbReference type="NCBI Taxonomy" id="1586481"/>
    <lineage>
        <taxon>Eukaryota</taxon>
        <taxon>Metazoa</taxon>
        <taxon>Ecdysozoa</taxon>
        <taxon>Arthropoda</taxon>
        <taxon>Hexapoda</taxon>
        <taxon>Insecta</taxon>
        <taxon>Pterygota</taxon>
        <taxon>Neoptera</taxon>
        <taxon>Endopterygota</taxon>
        <taxon>Coleoptera</taxon>
        <taxon>Polyphaga</taxon>
        <taxon>Cucujiformia</taxon>
        <taxon>Chrysomeloidea</taxon>
        <taxon>Cerambycidae</taxon>
        <taxon>Lamiinae</taxon>
        <taxon>Acanthocinini</taxon>
        <taxon>Exocentrus</taxon>
    </lineage>
</organism>
<dbReference type="PANTHER" id="PTHR30349">
    <property type="entry name" value="PHAGE INTEGRASE-RELATED"/>
    <property type="match status" value="1"/>
</dbReference>
<accession>A0AAV8VFF9</accession>
<dbReference type="InterPro" id="IPR050090">
    <property type="entry name" value="Tyrosine_recombinase_XerCD"/>
</dbReference>
<dbReference type="Gene3D" id="1.10.443.10">
    <property type="entry name" value="Intergrase catalytic core"/>
    <property type="match status" value="1"/>
</dbReference>
<protein>
    <recommendedName>
        <fullName evidence="3">Tyr recombinase domain-containing protein</fullName>
    </recommendedName>
</protein>
<evidence type="ECO:0000256" key="2">
    <source>
        <dbReference type="ARBA" id="ARBA00023172"/>
    </source>
</evidence>
<comment type="caution">
    <text evidence="4">The sequence shown here is derived from an EMBL/GenBank/DDBJ whole genome shotgun (WGS) entry which is preliminary data.</text>
</comment>
<dbReference type="AlphaFoldDB" id="A0AAV8VFF9"/>
<dbReference type="InterPro" id="IPR013762">
    <property type="entry name" value="Integrase-like_cat_sf"/>
</dbReference>
<keyword evidence="2" id="KW-0233">DNA recombination</keyword>
<dbReference type="CDD" id="cd00397">
    <property type="entry name" value="DNA_BRE_C"/>
    <property type="match status" value="1"/>
</dbReference>
<dbReference type="Proteomes" id="UP001159042">
    <property type="component" value="Unassembled WGS sequence"/>
</dbReference>
<dbReference type="GO" id="GO:0015074">
    <property type="term" value="P:DNA integration"/>
    <property type="evidence" value="ECO:0007669"/>
    <property type="project" value="InterPro"/>
</dbReference>
<name>A0AAV8VFF9_9CUCU</name>
<dbReference type="InterPro" id="IPR002104">
    <property type="entry name" value="Integrase_catalytic"/>
</dbReference>
<dbReference type="InterPro" id="IPR011010">
    <property type="entry name" value="DNA_brk_join_enz"/>
</dbReference>
<dbReference type="GO" id="GO:0003677">
    <property type="term" value="F:DNA binding"/>
    <property type="evidence" value="ECO:0007669"/>
    <property type="project" value="UniProtKB-KW"/>
</dbReference>
<dbReference type="SUPFAM" id="SSF56349">
    <property type="entry name" value="DNA breaking-rejoining enzymes"/>
    <property type="match status" value="1"/>
</dbReference>
<evidence type="ECO:0000313" key="4">
    <source>
        <dbReference type="EMBL" id="KAJ8912944.1"/>
    </source>
</evidence>
<dbReference type="PANTHER" id="PTHR30349:SF41">
    <property type="entry name" value="INTEGRASE_RECOMBINASE PROTEIN MJ0367-RELATED"/>
    <property type="match status" value="1"/>
</dbReference>
<reference evidence="4 5" key="1">
    <citation type="journal article" date="2023" name="Insect Mol. Biol.">
        <title>Genome sequencing provides insights into the evolution of gene families encoding plant cell wall-degrading enzymes in longhorned beetles.</title>
        <authorList>
            <person name="Shin N.R."/>
            <person name="Okamura Y."/>
            <person name="Kirsch R."/>
            <person name="Pauchet Y."/>
        </authorList>
    </citation>
    <scope>NUCLEOTIDE SEQUENCE [LARGE SCALE GENOMIC DNA]</scope>
    <source>
        <strain evidence="4">EAD_L_NR</strain>
    </source>
</reference>
<gene>
    <name evidence="4" type="ORF">NQ315_017275</name>
</gene>
<dbReference type="PROSITE" id="PS51898">
    <property type="entry name" value="TYR_RECOMBINASE"/>
    <property type="match status" value="1"/>
</dbReference>
<dbReference type="EMBL" id="JANEYG010000107">
    <property type="protein sequence ID" value="KAJ8912944.1"/>
    <property type="molecule type" value="Genomic_DNA"/>
</dbReference>